<feature type="compositionally biased region" description="Basic and acidic residues" evidence="1">
    <location>
        <begin position="201"/>
        <end position="212"/>
    </location>
</feature>
<feature type="region of interest" description="Disordered" evidence="1">
    <location>
        <begin position="200"/>
        <end position="277"/>
    </location>
</feature>
<comment type="caution">
    <text evidence="2">The sequence shown here is derived from an EMBL/GenBank/DDBJ whole genome shotgun (WGS) entry which is preliminary data.</text>
</comment>
<reference evidence="2 3" key="1">
    <citation type="submission" date="2021-04" db="EMBL/GenBank/DDBJ databases">
        <authorList>
            <person name="Ivanova A."/>
        </authorList>
    </citation>
    <scope>NUCLEOTIDE SEQUENCE [LARGE SCALE GENOMIC DNA]</scope>
    <source>
        <strain evidence="2 3">G18</strain>
    </source>
</reference>
<organism evidence="2 3">
    <name type="scientific">Gemmata palustris</name>
    <dbReference type="NCBI Taxonomy" id="2822762"/>
    <lineage>
        <taxon>Bacteria</taxon>
        <taxon>Pseudomonadati</taxon>
        <taxon>Planctomycetota</taxon>
        <taxon>Planctomycetia</taxon>
        <taxon>Gemmatales</taxon>
        <taxon>Gemmataceae</taxon>
        <taxon>Gemmata</taxon>
    </lineage>
</organism>
<protein>
    <submittedName>
        <fullName evidence="2">Uncharacterized protein</fullName>
    </submittedName>
</protein>
<accession>A0ABS5BWF6</accession>
<evidence type="ECO:0000313" key="3">
    <source>
        <dbReference type="Proteomes" id="UP000676565"/>
    </source>
</evidence>
<feature type="region of interest" description="Disordered" evidence="1">
    <location>
        <begin position="338"/>
        <end position="367"/>
    </location>
</feature>
<feature type="compositionally biased region" description="Basic and acidic residues" evidence="1">
    <location>
        <begin position="358"/>
        <end position="367"/>
    </location>
</feature>
<keyword evidence="3" id="KW-1185">Reference proteome</keyword>
<dbReference type="EMBL" id="JAGKQQ010000001">
    <property type="protein sequence ID" value="MBP3958016.1"/>
    <property type="molecule type" value="Genomic_DNA"/>
</dbReference>
<evidence type="ECO:0000313" key="2">
    <source>
        <dbReference type="EMBL" id="MBP3958016.1"/>
    </source>
</evidence>
<evidence type="ECO:0000256" key="1">
    <source>
        <dbReference type="SAM" id="MobiDB-lite"/>
    </source>
</evidence>
<gene>
    <name evidence="2" type="ORF">J8F10_22400</name>
</gene>
<dbReference type="Proteomes" id="UP000676565">
    <property type="component" value="Unassembled WGS sequence"/>
</dbReference>
<proteinExistence type="predicted"/>
<dbReference type="RefSeq" id="WP_210657615.1">
    <property type="nucleotide sequence ID" value="NZ_JAGKQQ010000001.1"/>
</dbReference>
<sequence>MPQARREAPGAAGDVLKEAAARRQIEEQRYRVLADATVRRARQVLRTDPEGAYQDLKRQRDEILGYDGLGAEARPGWSRTSGGHARGVREGAEIKRQADAERQALAKTKQRLNEFDRAADAQASDKNRIDQFRQLMQHARYELAYQEAQLMVQEKTSKGLAVPPTATASYIIGQQATQLREWKELTRIREDRFLQAMMQTEKSHIPYPDEPRCTSPGRGVARVDRAPARGVPELEPGPERERDPEEAQERDRERERGPRGQEHQRDPAVRAPSRSCQAVQRVVRGHGGVLQGRAAAHDQEEKPKIAATQLRGLKLGNFLDIVLLSMNATFIVRPGLHRGHHVPAAPRGEGDPGVPGRRPRDPHPTIR</sequence>
<name>A0ABS5BWF6_9BACT</name>
<feature type="compositionally biased region" description="Basic and acidic residues" evidence="1">
    <location>
        <begin position="237"/>
        <end position="268"/>
    </location>
</feature>